<feature type="signal peptide" evidence="2">
    <location>
        <begin position="1"/>
        <end position="21"/>
    </location>
</feature>
<evidence type="ECO:0000313" key="4">
    <source>
        <dbReference type="Proteomes" id="UP000297739"/>
    </source>
</evidence>
<feature type="transmembrane region" description="Helical" evidence="1">
    <location>
        <begin position="87"/>
        <end position="106"/>
    </location>
</feature>
<keyword evidence="2" id="KW-0732">Signal</keyword>
<keyword evidence="4" id="KW-1185">Reference proteome</keyword>
<keyword evidence="1" id="KW-0472">Membrane</keyword>
<keyword evidence="1" id="KW-0812">Transmembrane</keyword>
<name>A0A4Z0PJD3_9BACT</name>
<dbReference type="AlphaFoldDB" id="A0A4Z0PJD3"/>
<sequence>MRAGLLLLTIGLLLPGFGATAADRGGEAAGFRPLLNASAHTLHRPAFVMLPDTTKPILRPDSVVAAPALAWQPTVDDADKPTRKTSLRIAVAIAVLTVTTLLLYNVRSR</sequence>
<accession>A0A4Z0PJD3</accession>
<dbReference type="Proteomes" id="UP000297739">
    <property type="component" value="Unassembled WGS sequence"/>
</dbReference>
<gene>
    <name evidence="3" type="ORF">E5J99_15920</name>
</gene>
<proteinExistence type="predicted"/>
<feature type="chain" id="PRO_5021395390" evidence="2">
    <location>
        <begin position="22"/>
        <end position="109"/>
    </location>
</feature>
<dbReference type="EMBL" id="SRLD01000035">
    <property type="protein sequence ID" value="TGE14447.1"/>
    <property type="molecule type" value="Genomic_DNA"/>
</dbReference>
<protein>
    <submittedName>
        <fullName evidence="3">Uncharacterized protein</fullName>
    </submittedName>
</protein>
<comment type="caution">
    <text evidence="3">The sequence shown here is derived from an EMBL/GenBank/DDBJ whole genome shotgun (WGS) entry which is preliminary data.</text>
</comment>
<dbReference type="RefSeq" id="WP_135498808.1">
    <property type="nucleotide sequence ID" value="NZ_SRLD01000035.1"/>
</dbReference>
<evidence type="ECO:0000313" key="3">
    <source>
        <dbReference type="EMBL" id="TGE14447.1"/>
    </source>
</evidence>
<organism evidence="3 4">
    <name type="scientific">Hymenobacter elongatus</name>
    <dbReference type="NCBI Taxonomy" id="877208"/>
    <lineage>
        <taxon>Bacteria</taxon>
        <taxon>Pseudomonadati</taxon>
        <taxon>Bacteroidota</taxon>
        <taxon>Cytophagia</taxon>
        <taxon>Cytophagales</taxon>
        <taxon>Hymenobacteraceae</taxon>
        <taxon>Hymenobacter</taxon>
    </lineage>
</organism>
<evidence type="ECO:0000256" key="2">
    <source>
        <dbReference type="SAM" id="SignalP"/>
    </source>
</evidence>
<evidence type="ECO:0000256" key="1">
    <source>
        <dbReference type="SAM" id="Phobius"/>
    </source>
</evidence>
<reference evidence="3 4" key="1">
    <citation type="submission" date="2019-04" db="EMBL/GenBank/DDBJ databases">
        <authorList>
            <person name="Feng G."/>
            <person name="Zhang J."/>
            <person name="Zhu H."/>
        </authorList>
    </citation>
    <scope>NUCLEOTIDE SEQUENCE [LARGE SCALE GENOMIC DNA]</scope>
    <source>
        <strain evidence="3 4">JCM 17223</strain>
    </source>
</reference>
<keyword evidence="1" id="KW-1133">Transmembrane helix</keyword>